<dbReference type="SMART" id="SM00267">
    <property type="entry name" value="GGDEF"/>
    <property type="match status" value="1"/>
</dbReference>
<feature type="domain" description="EAL" evidence="2">
    <location>
        <begin position="574"/>
        <end position="827"/>
    </location>
</feature>
<proteinExistence type="predicted"/>
<dbReference type="EMBL" id="MVIM01000008">
    <property type="protein sequence ID" value="ORB64272.1"/>
    <property type="molecule type" value="Genomic_DNA"/>
</dbReference>
<dbReference type="InterPro" id="IPR035919">
    <property type="entry name" value="EAL_sf"/>
</dbReference>
<feature type="transmembrane region" description="Helical" evidence="1">
    <location>
        <begin position="259"/>
        <end position="279"/>
    </location>
</feature>
<evidence type="ECO:0000259" key="3">
    <source>
        <dbReference type="PROSITE" id="PS50887"/>
    </source>
</evidence>
<evidence type="ECO:0000259" key="2">
    <source>
        <dbReference type="PROSITE" id="PS50883"/>
    </source>
</evidence>
<feature type="transmembrane region" description="Helical" evidence="1">
    <location>
        <begin position="291"/>
        <end position="311"/>
    </location>
</feature>
<dbReference type="InterPro" id="IPR043128">
    <property type="entry name" value="Rev_trsase/Diguanyl_cyclase"/>
</dbReference>
<dbReference type="PANTHER" id="PTHR44757">
    <property type="entry name" value="DIGUANYLATE CYCLASE DGCP"/>
    <property type="match status" value="1"/>
</dbReference>
<dbReference type="SUPFAM" id="SSF141868">
    <property type="entry name" value="EAL domain-like"/>
    <property type="match status" value="1"/>
</dbReference>
<feature type="transmembrane region" description="Helical" evidence="1">
    <location>
        <begin position="125"/>
        <end position="147"/>
    </location>
</feature>
<dbReference type="AlphaFoldDB" id="A0A1X0JN89"/>
<dbReference type="InterPro" id="IPR001633">
    <property type="entry name" value="EAL_dom"/>
</dbReference>
<dbReference type="InterPro" id="IPR052155">
    <property type="entry name" value="Biofilm_reg_signaling"/>
</dbReference>
<dbReference type="NCBIfam" id="TIGR00254">
    <property type="entry name" value="GGDEF"/>
    <property type="match status" value="1"/>
</dbReference>
<feature type="domain" description="GGDEF" evidence="3">
    <location>
        <begin position="415"/>
        <end position="549"/>
    </location>
</feature>
<protein>
    <recommendedName>
        <fullName evidence="6">GGDEF-domain containing protein</fullName>
    </recommendedName>
</protein>
<feature type="transmembrane region" description="Helical" evidence="1">
    <location>
        <begin position="67"/>
        <end position="87"/>
    </location>
</feature>
<dbReference type="PROSITE" id="PS50887">
    <property type="entry name" value="GGDEF"/>
    <property type="match status" value="1"/>
</dbReference>
<evidence type="ECO:0008006" key="6">
    <source>
        <dbReference type="Google" id="ProtNLM"/>
    </source>
</evidence>
<feature type="transmembrane region" description="Helical" evidence="1">
    <location>
        <begin position="99"/>
        <end position="118"/>
    </location>
</feature>
<sequence>MAARAALDADDTATDTAARIELTAAARNQPISAILANTVQQCDWLAVAMVGQSRNLGVHVERPRVRLIAWIGAIYLLGYASWLMFGWGGPGVVTVVSDVGSLVAEALAVACVMLAIASTSGRQRIAWIALAAALASWFFGDAIWTVYELGLDAEVPFPSLADLGYLSFYVCTLFVLVVLPTGNTGVTVARLFLDGLLLAVSFFALAWVSGLDDVVAAGGTDPLSFALSLFYPLADAALFTMAALMVSRAGPDQRVTISLLAAGIAVVAIADSVYVYLSIDGTYLSGNYIDILWTAGVMLMAVAALVAARARWHVVDSHDTTRVAVWVPYVPLLVAVIPSVWYVFGGKDTGPVLAALLLLTATVLVRQVLFVAENRRLLDTVTDQALRDPLTSLANRVLFGDRLAHAVAMHARDGRDVAVLSLDLDDFKLINDSLGHPVGDAVLIEAAERLQRSVRTGDTVARLGGDQFAVLLEGGVEPAVTAAERILEAFDTEFSVEEQSIDVRPSAGLAELNRTVTTGLTSEELLKRANVALYSAKRTRTGGIATFNEDMKLVDTDEVEPLCSSGAHDARVGGMRLLSELRTAISEGALSTEYQPKYHMATGRIIGVEALVRWPHPRLGTLLPDQFLPIARQNGLMGALTELVLHRAADDAVAWHAMGFPIPFAINLFPPSLNDLSLASTVAGVMVDHHLPFDHVIVEITEDLVLSDPERAREVLIRLHEFGIRVALDDFGSGYSALNYLIQLPIDELKLDKNLVAPIAEDPPAAIIVRKVIELTRELGMVCVAEGVENSATADLLISYGCEVAQGYYYSPPVTADALQRMLSAQRTPIAERTATLAAHAQLDEPLASP</sequence>
<dbReference type="PANTHER" id="PTHR44757:SF2">
    <property type="entry name" value="BIOFILM ARCHITECTURE MAINTENANCE PROTEIN MBAA"/>
    <property type="match status" value="1"/>
</dbReference>
<dbReference type="CDD" id="cd01949">
    <property type="entry name" value="GGDEF"/>
    <property type="match status" value="1"/>
</dbReference>
<keyword evidence="1" id="KW-1133">Transmembrane helix</keyword>
<dbReference type="PROSITE" id="PS50883">
    <property type="entry name" value="EAL"/>
    <property type="match status" value="1"/>
</dbReference>
<dbReference type="SMART" id="SM00052">
    <property type="entry name" value="EAL"/>
    <property type="match status" value="1"/>
</dbReference>
<evidence type="ECO:0000256" key="1">
    <source>
        <dbReference type="SAM" id="Phobius"/>
    </source>
</evidence>
<dbReference type="Pfam" id="PF00990">
    <property type="entry name" value="GGDEF"/>
    <property type="match status" value="1"/>
</dbReference>
<dbReference type="Gene3D" id="3.20.20.450">
    <property type="entry name" value="EAL domain"/>
    <property type="match status" value="1"/>
</dbReference>
<dbReference type="InterPro" id="IPR029787">
    <property type="entry name" value="Nucleotide_cyclase"/>
</dbReference>
<dbReference type="Pfam" id="PF00563">
    <property type="entry name" value="EAL"/>
    <property type="match status" value="1"/>
</dbReference>
<dbReference type="STRING" id="75922.BST47_16945"/>
<feature type="transmembrane region" description="Helical" evidence="1">
    <location>
        <begin position="159"/>
        <end position="179"/>
    </location>
</feature>
<organism evidence="4 5">
    <name type="scientific">Mycolicibacterium tusciae</name>
    <dbReference type="NCBI Taxonomy" id="75922"/>
    <lineage>
        <taxon>Bacteria</taxon>
        <taxon>Bacillati</taxon>
        <taxon>Actinomycetota</taxon>
        <taxon>Actinomycetes</taxon>
        <taxon>Mycobacteriales</taxon>
        <taxon>Mycobacteriaceae</taxon>
        <taxon>Mycolicibacterium</taxon>
    </lineage>
</organism>
<feature type="transmembrane region" description="Helical" evidence="1">
    <location>
        <begin position="323"/>
        <end position="344"/>
    </location>
</feature>
<evidence type="ECO:0000313" key="4">
    <source>
        <dbReference type="EMBL" id="ORB64272.1"/>
    </source>
</evidence>
<evidence type="ECO:0000313" key="5">
    <source>
        <dbReference type="Proteomes" id="UP000192411"/>
    </source>
</evidence>
<dbReference type="SUPFAM" id="SSF55073">
    <property type="entry name" value="Nucleotide cyclase"/>
    <property type="match status" value="1"/>
</dbReference>
<dbReference type="InterPro" id="IPR000160">
    <property type="entry name" value="GGDEF_dom"/>
</dbReference>
<accession>A0A1X0JN89</accession>
<comment type="caution">
    <text evidence="4">The sequence shown here is derived from an EMBL/GenBank/DDBJ whole genome shotgun (WGS) entry which is preliminary data.</text>
</comment>
<dbReference type="Gene3D" id="3.30.70.270">
    <property type="match status" value="1"/>
</dbReference>
<reference evidence="4 5" key="1">
    <citation type="submission" date="2017-02" db="EMBL/GenBank/DDBJ databases">
        <title>The new phylogeny of genus Mycobacterium.</title>
        <authorList>
            <person name="Tortoli E."/>
            <person name="Trovato A."/>
            <person name="Cirillo D.M."/>
        </authorList>
    </citation>
    <scope>NUCLEOTIDE SEQUENCE [LARGE SCALE GENOMIC DNA]</scope>
    <source>
        <strain evidence="4 5">DSM 44338</strain>
    </source>
</reference>
<keyword evidence="5" id="KW-1185">Reference proteome</keyword>
<dbReference type="CDD" id="cd01948">
    <property type="entry name" value="EAL"/>
    <property type="match status" value="1"/>
</dbReference>
<name>A0A1X0JN89_9MYCO</name>
<keyword evidence="1" id="KW-0472">Membrane</keyword>
<feature type="transmembrane region" description="Helical" evidence="1">
    <location>
        <begin position="229"/>
        <end position="247"/>
    </location>
</feature>
<keyword evidence="1" id="KW-0812">Transmembrane</keyword>
<feature type="transmembrane region" description="Helical" evidence="1">
    <location>
        <begin position="191"/>
        <end position="209"/>
    </location>
</feature>
<dbReference type="Proteomes" id="UP000192411">
    <property type="component" value="Unassembled WGS sequence"/>
</dbReference>
<gene>
    <name evidence="4" type="ORF">BST47_16945</name>
</gene>